<keyword evidence="3" id="KW-0378">Hydrolase</keyword>
<dbReference type="OrthoDB" id="9764050at2"/>
<dbReference type="GO" id="GO:0004559">
    <property type="term" value="F:alpha-mannosidase activity"/>
    <property type="evidence" value="ECO:0007669"/>
    <property type="project" value="InterPro"/>
</dbReference>
<dbReference type="InterPro" id="IPR000602">
    <property type="entry name" value="Glyco_hydro_38_N"/>
</dbReference>
<evidence type="ECO:0000256" key="4">
    <source>
        <dbReference type="ARBA" id="ARBA00023295"/>
    </source>
</evidence>
<comment type="similarity">
    <text evidence="1">Belongs to the glycosyl hydrolase 38 family.</text>
</comment>
<dbReference type="InterPro" id="IPR041509">
    <property type="entry name" value="GH38_beta-1"/>
</dbReference>
<keyword evidence="4" id="KW-0326">Glycosidase</keyword>
<dbReference type="InterPro" id="IPR027291">
    <property type="entry name" value="Glyco_hydro_38_N_sf"/>
</dbReference>
<reference evidence="6 7" key="1">
    <citation type="submission" date="2015-05" db="EMBL/GenBank/DDBJ databases">
        <title>Comparison of genome.</title>
        <authorList>
            <person name="Zheng Z."/>
            <person name="Sun M."/>
        </authorList>
    </citation>
    <scope>NUCLEOTIDE SEQUENCE [LARGE SCALE GENOMIC DNA]</scope>
    <source>
        <strain evidence="6 7">G25-74</strain>
    </source>
</reference>
<dbReference type="PATRIC" id="fig|217031.6.peg.2268"/>
<dbReference type="Gene3D" id="1.20.1270.50">
    <property type="entry name" value="Glycoside hydrolase family 38, central domain"/>
    <property type="match status" value="1"/>
</dbReference>
<dbReference type="PANTHER" id="PTHR46017:SF2">
    <property type="entry name" value="MANNOSYLGLYCERATE HYDROLASE"/>
    <property type="match status" value="1"/>
</dbReference>
<evidence type="ECO:0000256" key="2">
    <source>
        <dbReference type="ARBA" id="ARBA00022723"/>
    </source>
</evidence>
<accession>A0A177ZU42</accession>
<evidence type="ECO:0000259" key="5">
    <source>
        <dbReference type="SMART" id="SM00872"/>
    </source>
</evidence>
<dbReference type="CDD" id="cd10814">
    <property type="entry name" value="GH38N_AMII_SpGH38_like"/>
    <property type="match status" value="1"/>
</dbReference>
<dbReference type="Gene3D" id="3.20.110.10">
    <property type="entry name" value="Glycoside hydrolase 38, N terminal domain"/>
    <property type="match status" value="1"/>
</dbReference>
<dbReference type="Gene3D" id="2.70.98.30">
    <property type="entry name" value="Golgi alpha-mannosidase II, domain 4"/>
    <property type="match status" value="1"/>
</dbReference>
<protein>
    <submittedName>
        <fullName evidence="6">Alpha-mannosidase</fullName>
    </submittedName>
</protein>
<dbReference type="InterPro" id="IPR015341">
    <property type="entry name" value="Glyco_hydro_38_cen"/>
</dbReference>
<dbReference type="PANTHER" id="PTHR46017">
    <property type="entry name" value="ALPHA-MANNOSIDASE 2C1"/>
    <property type="match status" value="1"/>
</dbReference>
<dbReference type="InterPro" id="IPR011013">
    <property type="entry name" value="Gal_mutarotase_sf_dom"/>
</dbReference>
<dbReference type="Pfam" id="PF18438">
    <property type="entry name" value="Glyco_hydro_38"/>
    <property type="match status" value="1"/>
</dbReference>
<sequence>MAKTTAHIISHSHWDREWYLPFEKHRFYLVKLMDALLEKLENDPEYKSFHLDGQTIALDDYFEVRPEKYDLVKKYIQEKRIIIGPWYILQDAFLTSAEANVRNLVIGMNESKKYGQYSKLGYFPDTFGIYGQAPQILKQAGIDTAAFGRGVKPTGFNNMVSDSENFESPYSELEWQSPDGSSVLGVLFANWYSNGNEIPSSKEEAEKFWEQKLADAKKYASTPHLLYMNGCDHQPLQKDLPEAIKLANEMYPDIEFKHSSFEEYMEEVKNSLPEKLQTVTGELRNQRTDGWSTLVNTASARIYLKQMNQSAQNKLERLIEPLATFAYMNGEEYPEDYLRFAWKQLMQNHPHDSICGCSIDEVHEEMVTRFKKVDQMADKLIEEQTEKLTAKMNTTAPAEFDNAIPLIVMNTTGYKRHTTIEKVVDLEKIYFSEMPFPEIHGHLTDKSLPKLTVVNANGEEIPATIEEHGVEFGYDLPDDKFRQPHYAKKVKVMFTTDELPEFGYATYYLVEKEPMVSPQKISQAGNILENDYLRVSVHEDGTYNVLDKVTGHELKSVGSYEDTSDIGNEYMFKKATGEKPYTTKGLQADIRVTENNSSRGSIEIIHQFKIPVSAHEELEALKDRLVWHKDREARRSEEMTTLELKTTLTLDKHAKGLAVKLAFNNTAKDHRLRVVYPTGFTTDHHLAESAFEIVKRPNKPEVEWSNPSFDHHQHSFASLSDGQNGLTVATKGLQEYEIVEDNTTLAITVLRAVSELGDWGYFPTPEAQCLGNQTAEWYVIPHAGDAISAKAYEAAYDFQIPAVCVQTDIHDGELTTNGQFIQWESNGLVLTSVKRGETSKDLFFRVYNPSNEEKLLTIQHPNDVNYYDSNLIEEKLNMIGEKYQERPVGAYKIITVGMEGAN</sequence>
<dbReference type="InterPro" id="IPR028995">
    <property type="entry name" value="Glyco_hydro_57/38_cen_sf"/>
</dbReference>
<dbReference type="RefSeq" id="WP_064468091.1">
    <property type="nucleotide sequence ID" value="NZ_JAGGKH010000001.1"/>
</dbReference>
<feature type="domain" description="Glycoside hydrolase family 38 central" evidence="5">
    <location>
        <begin position="297"/>
        <end position="370"/>
    </location>
</feature>
<dbReference type="Gene3D" id="2.60.40.2220">
    <property type="match status" value="1"/>
</dbReference>
<dbReference type="InterPro" id="IPR037094">
    <property type="entry name" value="Glyco_hydro_38_cen_sf"/>
</dbReference>
<dbReference type="InterPro" id="IPR011682">
    <property type="entry name" value="Glyco_hydro_38_C"/>
</dbReference>
<organism evidence="6 7">
    <name type="scientific">Lederbergia galactosidilytica</name>
    <dbReference type="NCBI Taxonomy" id="217031"/>
    <lineage>
        <taxon>Bacteria</taxon>
        <taxon>Bacillati</taxon>
        <taxon>Bacillota</taxon>
        <taxon>Bacilli</taxon>
        <taxon>Bacillales</taxon>
        <taxon>Bacillaceae</taxon>
        <taxon>Lederbergia</taxon>
    </lineage>
</organism>
<evidence type="ECO:0000256" key="3">
    <source>
        <dbReference type="ARBA" id="ARBA00022801"/>
    </source>
</evidence>
<comment type="caution">
    <text evidence="6">The sequence shown here is derived from an EMBL/GenBank/DDBJ whole genome shotgun (WGS) entry which is preliminary data.</text>
</comment>
<keyword evidence="2" id="KW-0479">Metal-binding</keyword>
<dbReference type="SUPFAM" id="SSF88688">
    <property type="entry name" value="Families 57/38 glycoside transferase middle domain"/>
    <property type="match status" value="1"/>
</dbReference>
<dbReference type="Pfam" id="PF09261">
    <property type="entry name" value="Alpha-mann_mid"/>
    <property type="match status" value="1"/>
</dbReference>
<evidence type="ECO:0000313" key="7">
    <source>
        <dbReference type="Proteomes" id="UP000077881"/>
    </source>
</evidence>
<proteinExistence type="inferred from homology"/>
<dbReference type="EMBL" id="LDJR01000045">
    <property type="protein sequence ID" value="OAK71422.1"/>
    <property type="molecule type" value="Genomic_DNA"/>
</dbReference>
<dbReference type="SUPFAM" id="SSF88713">
    <property type="entry name" value="Glycoside hydrolase/deacetylase"/>
    <property type="match status" value="1"/>
</dbReference>
<dbReference type="STRING" id="217031.ABB05_10655"/>
<gene>
    <name evidence="6" type="ORF">ABB05_10655</name>
</gene>
<dbReference type="Pfam" id="PF07748">
    <property type="entry name" value="Glyco_hydro_38C"/>
    <property type="match status" value="1"/>
</dbReference>
<keyword evidence="7" id="KW-1185">Reference proteome</keyword>
<dbReference type="Gene3D" id="2.60.40.2210">
    <property type="match status" value="1"/>
</dbReference>
<evidence type="ECO:0000313" key="6">
    <source>
        <dbReference type="EMBL" id="OAK71422.1"/>
    </source>
</evidence>
<dbReference type="Pfam" id="PF17677">
    <property type="entry name" value="Glyco_hydro38C2"/>
    <property type="match status" value="1"/>
</dbReference>
<evidence type="ECO:0000256" key="1">
    <source>
        <dbReference type="ARBA" id="ARBA00009792"/>
    </source>
</evidence>
<dbReference type="GO" id="GO:0006013">
    <property type="term" value="P:mannose metabolic process"/>
    <property type="evidence" value="ECO:0007669"/>
    <property type="project" value="InterPro"/>
</dbReference>
<dbReference type="InterPro" id="IPR041147">
    <property type="entry name" value="GH38_C"/>
</dbReference>
<dbReference type="GO" id="GO:0030246">
    <property type="term" value="F:carbohydrate binding"/>
    <property type="evidence" value="ECO:0007669"/>
    <property type="project" value="InterPro"/>
</dbReference>
<dbReference type="AlphaFoldDB" id="A0A177ZU42"/>
<dbReference type="SMART" id="SM00872">
    <property type="entry name" value="Alpha-mann_mid"/>
    <property type="match status" value="1"/>
</dbReference>
<dbReference type="Proteomes" id="UP000077881">
    <property type="component" value="Unassembled WGS sequence"/>
</dbReference>
<dbReference type="SUPFAM" id="SSF74650">
    <property type="entry name" value="Galactose mutarotase-like"/>
    <property type="match status" value="1"/>
</dbReference>
<dbReference type="GO" id="GO:0046872">
    <property type="term" value="F:metal ion binding"/>
    <property type="evidence" value="ECO:0007669"/>
    <property type="project" value="UniProtKB-KW"/>
</dbReference>
<dbReference type="InterPro" id="IPR011330">
    <property type="entry name" value="Glyco_hydro/deAcase_b/a-brl"/>
</dbReference>
<dbReference type="Pfam" id="PF01074">
    <property type="entry name" value="Glyco_hydro_38N"/>
    <property type="match status" value="1"/>
</dbReference>
<name>A0A177ZU42_9BACI</name>
<dbReference type="GO" id="GO:0009313">
    <property type="term" value="P:oligosaccharide catabolic process"/>
    <property type="evidence" value="ECO:0007669"/>
    <property type="project" value="TreeGrafter"/>
</dbReference>